<organism evidence="3 6">
    <name type="scientific">Chryseobacterium culicis</name>
    <dbReference type="NCBI Taxonomy" id="680127"/>
    <lineage>
        <taxon>Bacteria</taxon>
        <taxon>Pseudomonadati</taxon>
        <taxon>Bacteroidota</taxon>
        <taxon>Flavobacteriia</taxon>
        <taxon>Flavobacteriales</taxon>
        <taxon>Weeksellaceae</taxon>
        <taxon>Chryseobacterium group</taxon>
        <taxon>Chryseobacterium</taxon>
    </lineage>
</organism>
<feature type="transmembrane region" description="Helical" evidence="1">
    <location>
        <begin position="81"/>
        <end position="107"/>
    </location>
</feature>
<evidence type="ECO:0000259" key="2">
    <source>
        <dbReference type="Pfam" id="PF01757"/>
    </source>
</evidence>
<accession>A0A2S9CSP2</accession>
<dbReference type="OrthoDB" id="290051at2"/>
<feature type="transmembrane region" description="Helical" evidence="1">
    <location>
        <begin position="43"/>
        <end position="60"/>
    </location>
</feature>
<comment type="caution">
    <text evidence="3">The sequence shown here is derived from an EMBL/GenBank/DDBJ whole genome shotgun (WGS) entry which is preliminary data.</text>
</comment>
<feature type="transmembrane region" description="Helical" evidence="1">
    <location>
        <begin position="294"/>
        <end position="318"/>
    </location>
</feature>
<feature type="transmembrane region" description="Helical" evidence="1">
    <location>
        <begin position="180"/>
        <end position="202"/>
    </location>
</feature>
<dbReference type="InterPro" id="IPR050879">
    <property type="entry name" value="Acyltransferase_3"/>
</dbReference>
<dbReference type="AlphaFoldDB" id="A0A2S9CSP2"/>
<evidence type="ECO:0000313" key="4">
    <source>
        <dbReference type="EMBL" id="PRB89760.1"/>
    </source>
</evidence>
<dbReference type="EMBL" id="PCPH01000003">
    <property type="protein sequence ID" value="PRB89760.1"/>
    <property type="molecule type" value="Genomic_DNA"/>
</dbReference>
<dbReference type="Pfam" id="PF01757">
    <property type="entry name" value="Acyl_transf_3"/>
    <property type="match status" value="1"/>
</dbReference>
<feature type="transmembrane region" description="Helical" evidence="1">
    <location>
        <begin position="211"/>
        <end position="231"/>
    </location>
</feature>
<feature type="transmembrane region" description="Helical" evidence="1">
    <location>
        <begin position="264"/>
        <end position="282"/>
    </location>
</feature>
<dbReference type="PANTHER" id="PTHR23028:SF53">
    <property type="entry name" value="ACYL_TRANSF_3 DOMAIN-CONTAINING PROTEIN"/>
    <property type="match status" value="1"/>
</dbReference>
<feature type="transmembrane region" description="Helical" evidence="1">
    <location>
        <begin position="157"/>
        <end position="174"/>
    </location>
</feature>
<evidence type="ECO:0000313" key="5">
    <source>
        <dbReference type="Proteomes" id="UP000238325"/>
    </source>
</evidence>
<keyword evidence="1" id="KW-0472">Membrane</keyword>
<evidence type="ECO:0000256" key="1">
    <source>
        <dbReference type="SAM" id="Phobius"/>
    </source>
</evidence>
<dbReference type="GO" id="GO:0016020">
    <property type="term" value="C:membrane"/>
    <property type="evidence" value="ECO:0007669"/>
    <property type="project" value="TreeGrafter"/>
</dbReference>
<reference evidence="5 6" key="1">
    <citation type="submission" date="2017-09" db="EMBL/GenBank/DDBJ databases">
        <title>Genomic, metabolic, and phenotypic characteristics of bacterial isolates from the natural microbiome of the model nematode Caenorhabditis elegans.</title>
        <authorList>
            <person name="Zimmermann J."/>
            <person name="Obeng N."/>
            <person name="Yang W."/>
            <person name="Obeng O."/>
            <person name="Kissoyan K."/>
            <person name="Pees B."/>
            <person name="Dirksen P."/>
            <person name="Hoppner M."/>
            <person name="Franke A."/>
            <person name="Rosenstiel P."/>
            <person name="Leippe M."/>
            <person name="Dierking K."/>
            <person name="Kaleta C."/>
            <person name="Schulenburg H."/>
        </authorList>
    </citation>
    <scope>NUCLEOTIDE SEQUENCE [LARGE SCALE GENOMIC DNA]</scope>
    <source>
        <strain evidence="3 6">MYb25</strain>
        <strain evidence="4 5">MYb44</strain>
    </source>
</reference>
<feature type="domain" description="Acyltransferase 3" evidence="2">
    <location>
        <begin position="5"/>
        <end position="315"/>
    </location>
</feature>
<dbReference type="EMBL" id="PCPP01000002">
    <property type="protein sequence ID" value="PRB83518.1"/>
    <property type="molecule type" value="Genomic_DNA"/>
</dbReference>
<dbReference type="GO" id="GO:0000271">
    <property type="term" value="P:polysaccharide biosynthetic process"/>
    <property type="evidence" value="ECO:0007669"/>
    <property type="project" value="TreeGrafter"/>
</dbReference>
<keyword evidence="1" id="KW-0812">Transmembrane</keyword>
<name>A0A2S9CSP2_CHRCI</name>
<evidence type="ECO:0000313" key="3">
    <source>
        <dbReference type="EMBL" id="PRB83518.1"/>
    </source>
</evidence>
<keyword evidence="1" id="KW-1133">Transmembrane helix</keyword>
<dbReference type="RefSeq" id="WP_105683246.1">
    <property type="nucleotide sequence ID" value="NZ_JBBGZD010000002.1"/>
</dbReference>
<proteinExistence type="predicted"/>
<keyword evidence="5" id="KW-1185">Reference proteome</keyword>
<dbReference type="Proteomes" id="UP000238325">
    <property type="component" value="Unassembled WGS sequence"/>
</dbReference>
<gene>
    <name evidence="3" type="ORF">CQ022_15540</name>
    <name evidence="4" type="ORF">CQ033_14435</name>
</gene>
<evidence type="ECO:0000313" key="6">
    <source>
        <dbReference type="Proteomes" id="UP000238534"/>
    </source>
</evidence>
<dbReference type="Proteomes" id="UP000238534">
    <property type="component" value="Unassembled WGS sequence"/>
</dbReference>
<dbReference type="GO" id="GO:0016747">
    <property type="term" value="F:acyltransferase activity, transferring groups other than amino-acyl groups"/>
    <property type="evidence" value="ECO:0007669"/>
    <property type="project" value="InterPro"/>
</dbReference>
<feature type="transmembrane region" description="Helical" evidence="1">
    <location>
        <begin position="127"/>
        <end position="150"/>
    </location>
</feature>
<dbReference type="InterPro" id="IPR002656">
    <property type="entry name" value="Acyl_transf_3_dom"/>
</dbReference>
<dbReference type="PANTHER" id="PTHR23028">
    <property type="entry name" value="ACETYLTRANSFERASE"/>
    <property type="match status" value="1"/>
</dbReference>
<feature type="transmembrane region" description="Helical" evidence="1">
    <location>
        <begin position="237"/>
        <end position="257"/>
    </location>
</feature>
<protein>
    <recommendedName>
        <fullName evidence="2">Acyltransferase 3 domain-containing protein</fullName>
    </recommendedName>
</protein>
<sequence>MKLNNLQILRGISALLVCCFHFRDTINLPGLNLGDFLFKKGSIGVPVFFIISGFIMAFTTQKINFSKDTFQQITLFYKRRVIRIVPLYYLLTFAAIIPGGVFFLYFHGEGLYELIHSLLFLPTQKEFPVLFLGWSLNFEMFFYLIFGLSLFFKEKRYYFIVGFFILTSILGYIIHFDSPYLKMVTHSLNLYFVVGILFALLLNKYTIPKNWAAIISVIGILSFILVLLGIIPIDNDWVKLAIISTFVFSFLTFDYIFHWKGNKLLIFLGDISYSLYLSHPFVEIVLKRFKVEGYLNISFFLLKIVLVIMVASLLYYFVEKKVTHYLKIKLKA</sequence>